<dbReference type="Proteomes" id="UP000053424">
    <property type="component" value="Unassembled WGS sequence"/>
</dbReference>
<sequence>MSIWIPEPSEQTPVPQNVLVVLASGRQNEESIFPHVVISTDVMDEGKNPFEKRSQWVIGTILQSTASSIVSSRDIKHPVVRSTCSRWWMYDMHRRAIRAKLFPVGPLVTPRLHKKSDINESDDAVTEYFAFWFTGKTNCSALEPVK</sequence>
<reference evidence="1 2" key="1">
    <citation type="submission" date="2014-04" db="EMBL/GenBank/DDBJ databases">
        <authorList>
            <consortium name="DOE Joint Genome Institute"/>
            <person name="Kuo A."/>
            <person name="Gay G."/>
            <person name="Dore J."/>
            <person name="Kohler A."/>
            <person name="Nagy L.G."/>
            <person name="Floudas D."/>
            <person name="Copeland A."/>
            <person name="Barry K.W."/>
            <person name="Cichocki N."/>
            <person name="Veneault-Fourrey C."/>
            <person name="LaButti K."/>
            <person name="Lindquist E.A."/>
            <person name="Lipzen A."/>
            <person name="Lundell T."/>
            <person name="Morin E."/>
            <person name="Murat C."/>
            <person name="Sun H."/>
            <person name="Tunlid A."/>
            <person name="Henrissat B."/>
            <person name="Grigoriev I.V."/>
            <person name="Hibbett D.S."/>
            <person name="Martin F."/>
            <person name="Nordberg H.P."/>
            <person name="Cantor M.N."/>
            <person name="Hua S.X."/>
        </authorList>
    </citation>
    <scope>NUCLEOTIDE SEQUENCE [LARGE SCALE GENOMIC DNA]</scope>
    <source>
        <strain evidence="2">h7</strain>
    </source>
</reference>
<proteinExistence type="predicted"/>
<dbReference type="EMBL" id="KN831785">
    <property type="protein sequence ID" value="KIM39460.1"/>
    <property type="molecule type" value="Genomic_DNA"/>
</dbReference>
<accession>A0A0C3BRY0</accession>
<name>A0A0C3BRY0_HEBCY</name>
<dbReference type="AlphaFoldDB" id="A0A0C3BRY0"/>
<organism evidence="1 2">
    <name type="scientific">Hebeloma cylindrosporum</name>
    <dbReference type="NCBI Taxonomy" id="76867"/>
    <lineage>
        <taxon>Eukaryota</taxon>
        <taxon>Fungi</taxon>
        <taxon>Dikarya</taxon>
        <taxon>Basidiomycota</taxon>
        <taxon>Agaricomycotina</taxon>
        <taxon>Agaricomycetes</taxon>
        <taxon>Agaricomycetidae</taxon>
        <taxon>Agaricales</taxon>
        <taxon>Agaricineae</taxon>
        <taxon>Hymenogastraceae</taxon>
        <taxon>Hebeloma</taxon>
    </lineage>
</organism>
<keyword evidence="2" id="KW-1185">Reference proteome</keyword>
<evidence type="ECO:0000313" key="1">
    <source>
        <dbReference type="EMBL" id="KIM39460.1"/>
    </source>
</evidence>
<evidence type="ECO:0000313" key="2">
    <source>
        <dbReference type="Proteomes" id="UP000053424"/>
    </source>
</evidence>
<dbReference type="HOGENOM" id="CLU_1777682_0_0_1"/>
<reference evidence="2" key="2">
    <citation type="submission" date="2015-01" db="EMBL/GenBank/DDBJ databases">
        <title>Evolutionary Origins and Diversification of the Mycorrhizal Mutualists.</title>
        <authorList>
            <consortium name="DOE Joint Genome Institute"/>
            <consortium name="Mycorrhizal Genomics Consortium"/>
            <person name="Kohler A."/>
            <person name="Kuo A."/>
            <person name="Nagy L.G."/>
            <person name="Floudas D."/>
            <person name="Copeland A."/>
            <person name="Barry K.W."/>
            <person name="Cichocki N."/>
            <person name="Veneault-Fourrey C."/>
            <person name="LaButti K."/>
            <person name="Lindquist E.A."/>
            <person name="Lipzen A."/>
            <person name="Lundell T."/>
            <person name="Morin E."/>
            <person name="Murat C."/>
            <person name="Riley R."/>
            <person name="Ohm R."/>
            <person name="Sun H."/>
            <person name="Tunlid A."/>
            <person name="Henrissat B."/>
            <person name="Grigoriev I.V."/>
            <person name="Hibbett D.S."/>
            <person name="Martin F."/>
        </authorList>
    </citation>
    <scope>NUCLEOTIDE SEQUENCE [LARGE SCALE GENOMIC DNA]</scope>
    <source>
        <strain evidence="2">h7</strain>
    </source>
</reference>
<gene>
    <name evidence="1" type="ORF">M413DRAFT_12073</name>
</gene>
<protein>
    <submittedName>
        <fullName evidence="1">Uncharacterized protein</fullName>
    </submittedName>
</protein>